<organism evidence="2">
    <name type="scientific">marine sediment metagenome</name>
    <dbReference type="NCBI Taxonomy" id="412755"/>
    <lineage>
        <taxon>unclassified sequences</taxon>
        <taxon>metagenomes</taxon>
        <taxon>ecological metagenomes</taxon>
    </lineage>
</organism>
<proteinExistence type="predicted"/>
<dbReference type="EMBL" id="BARS01033188">
    <property type="protein sequence ID" value="GAG23100.1"/>
    <property type="molecule type" value="Genomic_DNA"/>
</dbReference>
<gene>
    <name evidence="2" type="ORF">S01H1_51435</name>
</gene>
<dbReference type="AlphaFoldDB" id="X0VXS4"/>
<accession>X0VXS4</accession>
<protein>
    <submittedName>
        <fullName evidence="2">Uncharacterized protein</fullName>
    </submittedName>
</protein>
<evidence type="ECO:0000313" key="2">
    <source>
        <dbReference type="EMBL" id="GAG23100.1"/>
    </source>
</evidence>
<reference evidence="2" key="1">
    <citation type="journal article" date="2014" name="Front. Microbiol.">
        <title>High frequency of phylogenetically diverse reductive dehalogenase-homologous genes in deep subseafloor sedimentary metagenomes.</title>
        <authorList>
            <person name="Kawai M."/>
            <person name="Futagami T."/>
            <person name="Toyoda A."/>
            <person name="Takaki Y."/>
            <person name="Nishi S."/>
            <person name="Hori S."/>
            <person name="Arai W."/>
            <person name="Tsubouchi T."/>
            <person name="Morono Y."/>
            <person name="Uchiyama I."/>
            <person name="Ito T."/>
            <person name="Fujiyama A."/>
            <person name="Inagaki F."/>
            <person name="Takami H."/>
        </authorList>
    </citation>
    <scope>NUCLEOTIDE SEQUENCE</scope>
    <source>
        <strain evidence="2">Expedition CK06-06</strain>
    </source>
</reference>
<evidence type="ECO:0000256" key="1">
    <source>
        <dbReference type="SAM" id="Phobius"/>
    </source>
</evidence>
<keyword evidence="1" id="KW-0472">Membrane</keyword>
<keyword evidence="1" id="KW-1133">Transmembrane helix</keyword>
<comment type="caution">
    <text evidence="2">The sequence shown here is derived from an EMBL/GenBank/DDBJ whole genome shotgun (WGS) entry which is preliminary data.</text>
</comment>
<feature type="non-terminal residue" evidence="2">
    <location>
        <position position="1"/>
    </location>
</feature>
<name>X0VXS4_9ZZZZ</name>
<sequence>NRDPEVVATLAMPFLTGAVLPSLGINMPSPTIEFLQRFHSSIGNNIDTASVPSIPSIGTSEGNVFFVAEAYYSSAAIPGLNLKLNTIYQLRSPYF</sequence>
<keyword evidence="1" id="KW-0812">Transmembrane</keyword>
<feature type="transmembrane region" description="Helical" evidence="1">
    <location>
        <begin position="6"/>
        <end position="27"/>
    </location>
</feature>